<evidence type="ECO:0000259" key="1">
    <source>
        <dbReference type="Pfam" id="PF00501"/>
    </source>
</evidence>
<evidence type="ECO:0000313" key="3">
    <source>
        <dbReference type="Proteomes" id="UP001470230"/>
    </source>
</evidence>
<proteinExistence type="predicted"/>
<feature type="domain" description="AMP-dependent synthetase/ligase" evidence="1">
    <location>
        <begin position="24"/>
        <end position="60"/>
    </location>
</feature>
<reference evidence="2 3" key="1">
    <citation type="submission" date="2024-04" db="EMBL/GenBank/DDBJ databases">
        <title>Tritrichomonas musculus Genome.</title>
        <authorList>
            <person name="Alves-Ferreira E."/>
            <person name="Grigg M."/>
            <person name="Lorenzi H."/>
            <person name="Galac M."/>
        </authorList>
    </citation>
    <scope>NUCLEOTIDE SEQUENCE [LARGE SCALE GENOMIC DNA]</scope>
    <source>
        <strain evidence="2 3">EAF2021</strain>
    </source>
</reference>
<dbReference type="GO" id="GO:0016874">
    <property type="term" value="F:ligase activity"/>
    <property type="evidence" value="ECO:0007669"/>
    <property type="project" value="UniProtKB-KW"/>
</dbReference>
<keyword evidence="2" id="KW-0436">Ligase</keyword>
<dbReference type="PROSITE" id="PS00455">
    <property type="entry name" value="AMP_BINDING"/>
    <property type="match status" value="1"/>
</dbReference>
<name>A0ABR2HJV6_9EUKA</name>
<protein>
    <submittedName>
        <fullName evidence="2">Long-chain-fatty-acid--CoA ligase 4</fullName>
    </submittedName>
</protein>
<dbReference type="SUPFAM" id="SSF56801">
    <property type="entry name" value="Acetyl-CoA synthetase-like"/>
    <property type="match status" value="1"/>
</dbReference>
<evidence type="ECO:0000313" key="2">
    <source>
        <dbReference type="EMBL" id="KAK8847757.1"/>
    </source>
</evidence>
<dbReference type="Gene3D" id="3.40.50.980">
    <property type="match status" value="1"/>
</dbReference>
<dbReference type="InterPro" id="IPR020845">
    <property type="entry name" value="AMP-binding_CS"/>
</dbReference>
<accession>A0ABR2HJV6</accession>
<sequence>MSIYCYNMFKCILKKGIDSRAQNHFSGSDEVAVIVYTSGSTGTPKGCSYSILYCCKFNRSWSCQHE</sequence>
<dbReference type="Pfam" id="PF00501">
    <property type="entry name" value="AMP-binding"/>
    <property type="match status" value="1"/>
</dbReference>
<comment type="caution">
    <text evidence="2">The sequence shown here is derived from an EMBL/GenBank/DDBJ whole genome shotgun (WGS) entry which is preliminary data.</text>
</comment>
<dbReference type="EMBL" id="JAPFFF010000027">
    <property type="protein sequence ID" value="KAK8847757.1"/>
    <property type="molecule type" value="Genomic_DNA"/>
</dbReference>
<dbReference type="InterPro" id="IPR000873">
    <property type="entry name" value="AMP-dep_synth/lig_dom"/>
</dbReference>
<keyword evidence="3" id="KW-1185">Reference proteome</keyword>
<dbReference type="Proteomes" id="UP001470230">
    <property type="component" value="Unassembled WGS sequence"/>
</dbReference>
<organism evidence="2 3">
    <name type="scientific">Tritrichomonas musculus</name>
    <dbReference type="NCBI Taxonomy" id="1915356"/>
    <lineage>
        <taxon>Eukaryota</taxon>
        <taxon>Metamonada</taxon>
        <taxon>Parabasalia</taxon>
        <taxon>Tritrichomonadida</taxon>
        <taxon>Tritrichomonadidae</taxon>
        <taxon>Tritrichomonas</taxon>
    </lineage>
</organism>
<gene>
    <name evidence="2" type="ORF">M9Y10_018786</name>
</gene>